<dbReference type="SMART" id="SM00267">
    <property type="entry name" value="GGDEF"/>
    <property type="match status" value="1"/>
</dbReference>
<dbReference type="InterPro" id="IPR052155">
    <property type="entry name" value="Biofilm_reg_signaling"/>
</dbReference>
<reference evidence="6" key="1">
    <citation type="submission" date="2017-02" db="EMBL/GenBank/DDBJ databases">
        <authorList>
            <person name="Daims H."/>
        </authorList>
    </citation>
    <scope>NUCLEOTIDE SEQUENCE [LARGE SCALE GENOMIC DNA]</scope>
</reference>
<dbReference type="InterPro" id="IPR035919">
    <property type="entry name" value="EAL_sf"/>
</dbReference>
<dbReference type="Pfam" id="PF00072">
    <property type="entry name" value="Response_reg"/>
    <property type="match status" value="1"/>
</dbReference>
<evidence type="ECO:0000313" key="5">
    <source>
        <dbReference type="EMBL" id="SJM89617.1"/>
    </source>
</evidence>
<dbReference type="InterPro" id="IPR001633">
    <property type="entry name" value="EAL_dom"/>
</dbReference>
<dbReference type="InterPro" id="IPR043128">
    <property type="entry name" value="Rev_trsase/Diguanyl_cyclase"/>
</dbReference>
<dbReference type="InterPro" id="IPR029787">
    <property type="entry name" value="Nucleotide_cyclase"/>
</dbReference>
<dbReference type="InterPro" id="IPR011006">
    <property type="entry name" value="CheY-like_superfamily"/>
</dbReference>
<feature type="domain" description="GGDEF" evidence="4">
    <location>
        <begin position="181"/>
        <end position="325"/>
    </location>
</feature>
<dbReference type="InterPro" id="IPR000160">
    <property type="entry name" value="GGDEF_dom"/>
</dbReference>
<sequence length="591" mass="65744">MGNRLGTHMQDQPHILIIDDDSMIRLLVARALQAIGLQTIEAAGGEEGLQLLREHSVDAILLDVVMPDGIDGFATCARLRALTNGQHIPVLMMTGLEDLESITHAFEVGATDFITKPINIPLLGHRVRYMLKASHTTKRLLDSEQHLHRLAYFDSLTELPNRQFFREHLQIMIALAHRQKQKLAVLFLDLDGFKRINDTLGHHIGDQVLQETGHRLRKSLRVSDVMMRMGTIEDISLARLGGDEFTVLLSAIGRNEDAAIVAERIRINLAQPITFRDQEIYTTTSIGIAIFPDDGESGEELLKHADLAMYHSKRGGGDGYQYFSIKMTEVALRRLTLENNLRKAIERGEFALHYQPIFDVAEGRFLGAEALLRWNSGELGHISPAEFIVLAEETGLIISIGEWVLRQACQQAVSWLNQGVLLSRMAVNVSGVQFLHKDFAALVETILAETGLKSSILELELTETALISDEYGILDILTSLKHIGVQLAIDDFGMGYSSLSRLKNFPIDRLKIDRSFVCSIEQDSGDAAIAIAIIAMAESMAMKVTAEGVETAGQLAFLKSKRCHEIQGYFLSRPLPAGQAGEFLMKQRYEN</sequence>
<dbReference type="SUPFAM" id="SSF55073">
    <property type="entry name" value="Nucleotide cyclase"/>
    <property type="match status" value="1"/>
</dbReference>
<accession>A0A1R4H042</accession>
<keyword evidence="1" id="KW-0597">Phosphoprotein</keyword>
<keyword evidence="6" id="KW-1185">Reference proteome</keyword>
<evidence type="ECO:0000259" key="3">
    <source>
        <dbReference type="PROSITE" id="PS50883"/>
    </source>
</evidence>
<dbReference type="PROSITE" id="PS50883">
    <property type="entry name" value="EAL"/>
    <property type="match status" value="1"/>
</dbReference>
<organism evidence="5 6">
    <name type="scientific">Crenothrix polyspora</name>
    <dbReference type="NCBI Taxonomy" id="360316"/>
    <lineage>
        <taxon>Bacteria</taxon>
        <taxon>Pseudomonadati</taxon>
        <taxon>Pseudomonadota</taxon>
        <taxon>Gammaproteobacteria</taxon>
        <taxon>Methylococcales</taxon>
        <taxon>Crenotrichaceae</taxon>
        <taxon>Crenothrix</taxon>
    </lineage>
</organism>
<dbReference type="Gene3D" id="3.30.70.270">
    <property type="match status" value="1"/>
</dbReference>
<dbReference type="PANTHER" id="PTHR44757">
    <property type="entry name" value="DIGUANYLATE CYCLASE DGCP"/>
    <property type="match status" value="1"/>
</dbReference>
<dbReference type="PROSITE" id="PS50110">
    <property type="entry name" value="RESPONSE_REGULATORY"/>
    <property type="match status" value="1"/>
</dbReference>
<dbReference type="Pfam" id="PF00563">
    <property type="entry name" value="EAL"/>
    <property type="match status" value="1"/>
</dbReference>
<dbReference type="PANTHER" id="PTHR44757:SF2">
    <property type="entry name" value="BIOFILM ARCHITECTURE MAINTENANCE PROTEIN MBAA"/>
    <property type="match status" value="1"/>
</dbReference>
<dbReference type="SUPFAM" id="SSF52172">
    <property type="entry name" value="CheY-like"/>
    <property type="match status" value="1"/>
</dbReference>
<dbReference type="InterPro" id="IPR001789">
    <property type="entry name" value="Sig_transdc_resp-reg_receiver"/>
</dbReference>
<dbReference type="Gene3D" id="3.20.20.450">
    <property type="entry name" value="EAL domain"/>
    <property type="match status" value="1"/>
</dbReference>
<feature type="domain" description="Response regulatory" evidence="2">
    <location>
        <begin position="14"/>
        <end position="131"/>
    </location>
</feature>
<evidence type="ECO:0000313" key="6">
    <source>
        <dbReference type="Proteomes" id="UP000195442"/>
    </source>
</evidence>
<name>A0A1R4H042_9GAMM</name>
<dbReference type="Proteomes" id="UP000195442">
    <property type="component" value="Unassembled WGS sequence"/>
</dbReference>
<dbReference type="NCBIfam" id="TIGR00254">
    <property type="entry name" value="GGDEF"/>
    <property type="match status" value="1"/>
</dbReference>
<dbReference type="Gene3D" id="3.40.50.2300">
    <property type="match status" value="1"/>
</dbReference>
<feature type="modified residue" description="4-aspartylphosphate" evidence="1">
    <location>
        <position position="63"/>
    </location>
</feature>
<dbReference type="PROSITE" id="PS50887">
    <property type="entry name" value="GGDEF"/>
    <property type="match status" value="1"/>
</dbReference>
<dbReference type="SMART" id="SM00052">
    <property type="entry name" value="EAL"/>
    <property type="match status" value="1"/>
</dbReference>
<dbReference type="CDD" id="cd01948">
    <property type="entry name" value="EAL"/>
    <property type="match status" value="1"/>
</dbReference>
<protein>
    <submittedName>
        <fullName evidence="5">Response regulator receiver modulated diguanylate cyclase/phosphodiesterase</fullName>
    </submittedName>
</protein>
<dbReference type="CDD" id="cd01949">
    <property type="entry name" value="GGDEF"/>
    <property type="match status" value="1"/>
</dbReference>
<feature type="domain" description="EAL" evidence="3">
    <location>
        <begin position="334"/>
        <end position="588"/>
    </location>
</feature>
<dbReference type="AlphaFoldDB" id="A0A1R4H042"/>
<dbReference type="SMART" id="SM00448">
    <property type="entry name" value="REC"/>
    <property type="match status" value="1"/>
</dbReference>
<dbReference type="Pfam" id="PF00990">
    <property type="entry name" value="GGDEF"/>
    <property type="match status" value="1"/>
</dbReference>
<evidence type="ECO:0000256" key="1">
    <source>
        <dbReference type="PROSITE-ProRule" id="PRU00169"/>
    </source>
</evidence>
<evidence type="ECO:0000259" key="4">
    <source>
        <dbReference type="PROSITE" id="PS50887"/>
    </source>
</evidence>
<dbReference type="SUPFAM" id="SSF141868">
    <property type="entry name" value="EAL domain-like"/>
    <property type="match status" value="1"/>
</dbReference>
<dbReference type="GO" id="GO:0000160">
    <property type="term" value="P:phosphorelay signal transduction system"/>
    <property type="evidence" value="ECO:0007669"/>
    <property type="project" value="InterPro"/>
</dbReference>
<proteinExistence type="predicted"/>
<dbReference type="EMBL" id="FUKJ01000029">
    <property type="protein sequence ID" value="SJM89617.1"/>
    <property type="molecule type" value="Genomic_DNA"/>
</dbReference>
<gene>
    <name evidence="5" type="ORF">CRENPOLYSF2_1240002</name>
</gene>
<evidence type="ECO:0000259" key="2">
    <source>
        <dbReference type="PROSITE" id="PS50110"/>
    </source>
</evidence>